<evidence type="ECO:0000313" key="2">
    <source>
        <dbReference type="EMBL" id="RKR81953.1"/>
    </source>
</evidence>
<evidence type="ECO:0000256" key="1">
    <source>
        <dbReference type="SAM" id="SignalP"/>
    </source>
</evidence>
<accession>A0A495IZL5</accession>
<sequence length="72" mass="7960">MKKFILIIALAVTGSLYANAQTRVVVTPARKVVVVRRPVRPVVVAPARAVVVRPHVTVVRPVVRKRVVIVHH</sequence>
<gene>
    <name evidence="2" type="ORF">BDD43_2115</name>
</gene>
<dbReference type="Proteomes" id="UP000268007">
    <property type="component" value="Unassembled WGS sequence"/>
</dbReference>
<comment type="caution">
    <text evidence="2">The sequence shown here is derived from an EMBL/GenBank/DDBJ whole genome shotgun (WGS) entry which is preliminary data.</text>
</comment>
<keyword evidence="1" id="KW-0732">Signal</keyword>
<dbReference type="RefSeq" id="WP_121197602.1">
    <property type="nucleotide sequence ID" value="NZ_RBKU01000001.1"/>
</dbReference>
<organism evidence="2 3">
    <name type="scientific">Mucilaginibacter gracilis</name>
    <dbReference type="NCBI Taxonomy" id="423350"/>
    <lineage>
        <taxon>Bacteria</taxon>
        <taxon>Pseudomonadati</taxon>
        <taxon>Bacteroidota</taxon>
        <taxon>Sphingobacteriia</taxon>
        <taxon>Sphingobacteriales</taxon>
        <taxon>Sphingobacteriaceae</taxon>
        <taxon>Mucilaginibacter</taxon>
    </lineage>
</organism>
<protein>
    <submittedName>
        <fullName evidence="2">Uncharacterized protein</fullName>
    </submittedName>
</protein>
<feature type="chain" id="PRO_5019750075" evidence="1">
    <location>
        <begin position="21"/>
        <end position="72"/>
    </location>
</feature>
<dbReference type="EMBL" id="RBKU01000001">
    <property type="protein sequence ID" value="RKR81953.1"/>
    <property type="molecule type" value="Genomic_DNA"/>
</dbReference>
<name>A0A495IZL5_9SPHI</name>
<feature type="signal peptide" evidence="1">
    <location>
        <begin position="1"/>
        <end position="20"/>
    </location>
</feature>
<reference evidence="2 3" key="1">
    <citation type="submission" date="2018-10" db="EMBL/GenBank/DDBJ databases">
        <title>Genomic Encyclopedia of Archaeal and Bacterial Type Strains, Phase II (KMG-II): from individual species to whole genera.</title>
        <authorList>
            <person name="Goeker M."/>
        </authorList>
    </citation>
    <scope>NUCLEOTIDE SEQUENCE [LARGE SCALE GENOMIC DNA]</scope>
    <source>
        <strain evidence="2 3">DSM 18602</strain>
    </source>
</reference>
<evidence type="ECO:0000313" key="3">
    <source>
        <dbReference type="Proteomes" id="UP000268007"/>
    </source>
</evidence>
<keyword evidence="3" id="KW-1185">Reference proteome</keyword>
<dbReference type="AlphaFoldDB" id="A0A495IZL5"/>
<proteinExistence type="predicted"/>